<dbReference type="PANTHER" id="PTHR43233:SF1">
    <property type="entry name" value="FAMILY N-ACETYLTRANSFERASE, PUTATIVE (AFU_ORTHOLOGUE AFUA_6G03350)-RELATED"/>
    <property type="match status" value="1"/>
</dbReference>
<keyword evidence="2" id="KW-0808">Transferase</keyword>
<proteinExistence type="predicted"/>
<keyword evidence="3" id="KW-1185">Reference proteome</keyword>
<dbReference type="CDD" id="cd04301">
    <property type="entry name" value="NAT_SF"/>
    <property type="match status" value="1"/>
</dbReference>
<comment type="caution">
    <text evidence="2">The sequence shown here is derived from an EMBL/GenBank/DDBJ whole genome shotgun (WGS) entry which is preliminary data.</text>
</comment>
<organism evidence="2 3">
    <name type="scientific">Dokdonella ginsengisoli</name>
    <dbReference type="NCBI Taxonomy" id="363846"/>
    <lineage>
        <taxon>Bacteria</taxon>
        <taxon>Pseudomonadati</taxon>
        <taxon>Pseudomonadota</taxon>
        <taxon>Gammaproteobacteria</taxon>
        <taxon>Lysobacterales</taxon>
        <taxon>Rhodanobacteraceae</taxon>
        <taxon>Dokdonella</taxon>
    </lineage>
</organism>
<keyword evidence="2" id="KW-0012">Acyltransferase</keyword>
<dbReference type="GO" id="GO:0016746">
    <property type="term" value="F:acyltransferase activity"/>
    <property type="evidence" value="ECO:0007669"/>
    <property type="project" value="UniProtKB-KW"/>
</dbReference>
<dbReference type="PANTHER" id="PTHR43233">
    <property type="entry name" value="FAMILY N-ACETYLTRANSFERASE, PUTATIVE (AFU_ORTHOLOGUE AFUA_6G03350)-RELATED"/>
    <property type="match status" value="1"/>
</dbReference>
<accession>A0ABV9QZW7</accession>
<dbReference type="SUPFAM" id="SSF55729">
    <property type="entry name" value="Acyl-CoA N-acyltransferases (Nat)"/>
    <property type="match status" value="1"/>
</dbReference>
<feature type="domain" description="N-acetyltransferase" evidence="1">
    <location>
        <begin position="12"/>
        <end position="149"/>
    </location>
</feature>
<evidence type="ECO:0000313" key="2">
    <source>
        <dbReference type="EMBL" id="MFC4822615.1"/>
    </source>
</evidence>
<sequence length="149" mass="16939">MSERHERREGGMLFSTDRARLDVDLIHAFLRDESYWVRGIRRELLERSLANSICFGVYEDGRQLGFARVVTDGAGFAYLADVFVVPSARGRGLGKRLVEFVMAHPDLQHIRRFLLATQDAHGLYAQYGFAALAAPERFMERYDAGALSR</sequence>
<dbReference type="RefSeq" id="WP_380022991.1">
    <property type="nucleotide sequence ID" value="NZ_JBHSHD010000019.1"/>
</dbReference>
<reference evidence="3" key="1">
    <citation type="journal article" date="2019" name="Int. J. Syst. Evol. Microbiol.">
        <title>The Global Catalogue of Microorganisms (GCM) 10K type strain sequencing project: providing services to taxonomists for standard genome sequencing and annotation.</title>
        <authorList>
            <consortium name="The Broad Institute Genomics Platform"/>
            <consortium name="The Broad Institute Genome Sequencing Center for Infectious Disease"/>
            <person name="Wu L."/>
            <person name="Ma J."/>
        </authorList>
    </citation>
    <scope>NUCLEOTIDE SEQUENCE [LARGE SCALE GENOMIC DNA]</scope>
    <source>
        <strain evidence="3">CCUG 30340</strain>
    </source>
</reference>
<dbReference type="InterPro" id="IPR053144">
    <property type="entry name" value="Acetyltransferase_Butenolide"/>
</dbReference>
<protein>
    <submittedName>
        <fullName evidence="2">GNAT family N-acetyltransferase</fullName>
        <ecNumber evidence="2">2.3.-.-</ecNumber>
    </submittedName>
</protein>
<dbReference type="Gene3D" id="3.40.630.30">
    <property type="match status" value="1"/>
</dbReference>
<evidence type="ECO:0000259" key="1">
    <source>
        <dbReference type="PROSITE" id="PS51186"/>
    </source>
</evidence>
<gene>
    <name evidence="2" type="ORF">ACFO6Q_20015</name>
</gene>
<evidence type="ECO:0000313" key="3">
    <source>
        <dbReference type="Proteomes" id="UP001595886"/>
    </source>
</evidence>
<dbReference type="PROSITE" id="PS51186">
    <property type="entry name" value="GNAT"/>
    <property type="match status" value="1"/>
</dbReference>
<dbReference type="Proteomes" id="UP001595886">
    <property type="component" value="Unassembled WGS sequence"/>
</dbReference>
<dbReference type="EC" id="2.3.-.-" evidence="2"/>
<dbReference type="EMBL" id="JBHSHD010000019">
    <property type="protein sequence ID" value="MFC4822615.1"/>
    <property type="molecule type" value="Genomic_DNA"/>
</dbReference>
<dbReference type="InterPro" id="IPR000182">
    <property type="entry name" value="GNAT_dom"/>
</dbReference>
<name>A0ABV9QZW7_9GAMM</name>
<dbReference type="InterPro" id="IPR016181">
    <property type="entry name" value="Acyl_CoA_acyltransferase"/>
</dbReference>
<dbReference type="Pfam" id="PF13508">
    <property type="entry name" value="Acetyltransf_7"/>
    <property type="match status" value="1"/>
</dbReference>